<proteinExistence type="predicted"/>
<keyword evidence="2" id="KW-1185">Reference proteome</keyword>
<name>A0A4Z1JYY7_9HELO</name>
<comment type="caution">
    <text evidence="1">The sequence shown here is derived from an EMBL/GenBank/DDBJ whole genome shotgun (WGS) entry which is preliminary data.</text>
</comment>
<evidence type="ECO:0000313" key="2">
    <source>
        <dbReference type="Proteomes" id="UP000297229"/>
    </source>
</evidence>
<evidence type="ECO:0000313" key="1">
    <source>
        <dbReference type="EMBL" id="TGO76910.1"/>
    </source>
</evidence>
<protein>
    <submittedName>
        <fullName evidence="1">Uncharacterized protein</fullName>
    </submittedName>
</protein>
<dbReference type="EMBL" id="PQXM01000130">
    <property type="protein sequence ID" value="TGO76910.1"/>
    <property type="molecule type" value="Genomic_DNA"/>
</dbReference>
<dbReference type="Proteomes" id="UP000297229">
    <property type="component" value="Unassembled WGS sequence"/>
</dbReference>
<dbReference type="AlphaFoldDB" id="A0A4Z1JYY7"/>
<organism evidence="1 2">
    <name type="scientific">Botrytis elliptica</name>
    <dbReference type="NCBI Taxonomy" id="278938"/>
    <lineage>
        <taxon>Eukaryota</taxon>
        <taxon>Fungi</taxon>
        <taxon>Dikarya</taxon>
        <taxon>Ascomycota</taxon>
        <taxon>Pezizomycotina</taxon>
        <taxon>Leotiomycetes</taxon>
        <taxon>Helotiales</taxon>
        <taxon>Sclerotiniaceae</taxon>
        <taxon>Botrytis</taxon>
    </lineage>
</organism>
<reference evidence="1 2" key="1">
    <citation type="submission" date="2017-12" db="EMBL/GenBank/DDBJ databases">
        <title>Comparative genomics of Botrytis spp.</title>
        <authorList>
            <person name="Valero-Jimenez C.A."/>
            <person name="Tapia P."/>
            <person name="Veloso J."/>
            <person name="Silva-Moreno E."/>
            <person name="Staats M."/>
            <person name="Valdes J.H."/>
            <person name="Van Kan J.A.L."/>
        </authorList>
    </citation>
    <scope>NUCLEOTIDE SEQUENCE [LARGE SCALE GENOMIC DNA]</scope>
    <source>
        <strain evidence="1 2">Be9601</strain>
    </source>
</reference>
<sequence>MNIGTEKEDTMELGEMVLDPDIPIPSIEPDADDFMDKEVSGGRLVELQNGKNERHIVEEESSDILKARARDSHGTRCQDRTKLGRNHHQHLLTTSRGQFCLREAVPFT</sequence>
<gene>
    <name evidence="1" type="ORF">BELL_0131g00010</name>
</gene>
<accession>A0A4Z1JYY7</accession>